<gene>
    <name evidence="6" type="ORF">HC757_01410</name>
</gene>
<dbReference type="Pfam" id="PF03942">
    <property type="entry name" value="DTW"/>
    <property type="match status" value="1"/>
</dbReference>
<feature type="domain" description="DTW" evidence="5">
    <location>
        <begin position="28"/>
        <end position="238"/>
    </location>
</feature>
<dbReference type="GO" id="GO:0016432">
    <property type="term" value="F:tRNA-uridine aminocarboxypropyltransferase activity"/>
    <property type="evidence" value="ECO:0007669"/>
    <property type="project" value="UniProtKB-EC"/>
</dbReference>
<evidence type="ECO:0000256" key="2">
    <source>
        <dbReference type="ARBA" id="ARBA00022679"/>
    </source>
</evidence>
<evidence type="ECO:0000256" key="3">
    <source>
        <dbReference type="ARBA" id="ARBA00022691"/>
    </source>
</evidence>
<dbReference type="Proteomes" id="UP000737113">
    <property type="component" value="Unassembled WGS sequence"/>
</dbReference>
<dbReference type="PANTHER" id="PTHR21392">
    <property type="entry name" value="TRNA-URIDINE AMINOCARBOXYPROPYLTRANSFERASE 2"/>
    <property type="match status" value="1"/>
</dbReference>
<keyword evidence="2" id="KW-0808">Transferase</keyword>
<dbReference type="RefSeq" id="WP_169562469.1">
    <property type="nucleotide sequence ID" value="NZ_JAAXYH010000001.1"/>
</dbReference>
<reference evidence="6" key="1">
    <citation type="submission" date="2020-04" db="EMBL/GenBank/DDBJ databases">
        <title>Description of Shewanella salipaludis sp. nov., isolated from a salt marsh.</title>
        <authorList>
            <person name="Park S."/>
            <person name="Yoon J.-H."/>
        </authorList>
    </citation>
    <scope>NUCLEOTIDE SEQUENCE</scope>
    <source>
        <strain evidence="6">SHSM-M6</strain>
    </source>
</reference>
<sequence length="270" mass="29889">MAAAHSVHRLYQHRKALSTKPYGARGKNLVRCQQCLMGQAFCICSHRKPLLSGASFLLIMYDDEVLKPSNSGRLIADLIPDTHAFIWSRTQIAPELLAILQDPQYRPYLVFPGEYAHPDQPVLSRLPAPRAAASGTEPATGPATDSAVSRPLFVMLDGSWREAIKMFRKSPYLQHLPMLSFDAGTVAAYALRKGSRDFQFGTAEVAAMALAVMGEAANARALNAWFDLFIETSLLCRNRRNHAQLQPLTEYIEAFEQAHATAQEAHALAR</sequence>
<keyword evidence="4" id="KW-0819">tRNA processing</keyword>
<protein>
    <recommendedName>
        <fullName evidence="1">tRNA-uridine aminocarboxypropyltransferase</fullName>
        <ecNumber evidence="1">2.5.1.25</ecNumber>
    </recommendedName>
</protein>
<keyword evidence="3" id="KW-0949">S-adenosyl-L-methionine</keyword>
<comment type="caution">
    <text evidence="6">The sequence shown here is derived from an EMBL/GenBank/DDBJ whole genome shotgun (WGS) entry which is preliminary data.</text>
</comment>
<dbReference type="PANTHER" id="PTHR21392:SF1">
    <property type="entry name" value="TRNA-URIDINE AMINOCARBOXYPROPYLTRANSFERASE"/>
    <property type="match status" value="1"/>
</dbReference>
<dbReference type="EC" id="2.5.1.25" evidence="1"/>
<name>A0A972FRC0_9GAMM</name>
<dbReference type="InterPro" id="IPR039262">
    <property type="entry name" value="DTWD2/TAPT"/>
</dbReference>
<proteinExistence type="predicted"/>
<dbReference type="GO" id="GO:0008033">
    <property type="term" value="P:tRNA processing"/>
    <property type="evidence" value="ECO:0007669"/>
    <property type="project" value="UniProtKB-KW"/>
</dbReference>
<dbReference type="AlphaFoldDB" id="A0A972FRC0"/>
<evidence type="ECO:0000313" key="6">
    <source>
        <dbReference type="EMBL" id="NMH63844.1"/>
    </source>
</evidence>
<dbReference type="InterPro" id="IPR005636">
    <property type="entry name" value="DTW"/>
</dbReference>
<accession>A0A972FRC0</accession>
<dbReference type="EMBL" id="JAAXYH010000001">
    <property type="protein sequence ID" value="NMH63844.1"/>
    <property type="molecule type" value="Genomic_DNA"/>
</dbReference>
<evidence type="ECO:0000256" key="1">
    <source>
        <dbReference type="ARBA" id="ARBA00012386"/>
    </source>
</evidence>
<evidence type="ECO:0000313" key="7">
    <source>
        <dbReference type="Proteomes" id="UP000737113"/>
    </source>
</evidence>
<evidence type="ECO:0000256" key="4">
    <source>
        <dbReference type="ARBA" id="ARBA00022694"/>
    </source>
</evidence>
<organism evidence="6 7">
    <name type="scientific">Shewanella salipaludis</name>
    <dbReference type="NCBI Taxonomy" id="2723052"/>
    <lineage>
        <taxon>Bacteria</taxon>
        <taxon>Pseudomonadati</taxon>
        <taxon>Pseudomonadota</taxon>
        <taxon>Gammaproteobacteria</taxon>
        <taxon>Alteromonadales</taxon>
        <taxon>Shewanellaceae</taxon>
        <taxon>Shewanella</taxon>
    </lineage>
</organism>
<keyword evidence="7" id="KW-1185">Reference proteome</keyword>
<evidence type="ECO:0000259" key="5">
    <source>
        <dbReference type="SMART" id="SM01144"/>
    </source>
</evidence>
<dbReference type="SMART" id="SM01144">
    <property type="entry name" value="DTW"/>
    <property type="match status" value="1"/>
</dbReference>